<keyword evidence="4" id="KW-0326">Glycosidase</keyword>
<dbReference type="InterPro" id="IPR050288">
    <property type="entry name" value="Cellulose_deg_GH3"/>
</dbReference>
<keyword evidence="7" id="KW-1185">Reference proteome</keyword>
<gene>
    <name evidence="6" type="ORF">GCM10023171_09220</name>
</gene>
<dbReference type="InterPro" id="IPR002772">
    <property type="entry name" value="Glyco_hydro_3_C"/>
</dbReference>
<accession>A0ABP8P6L6</accession>
<dbReference type="PROSITE" id="PS00775">
    <property type="entry name" value="GLYCOSYL_HYDROL_F3"/>
    <property type="match status" value="1"/>
</dbReference>
<evidence type="ECO:0000313" key="6">
    <source>
        <dbReference type="EMBL" id="GAA4481201.1"/>
    </source>
</evidence>
<dbReference type="InterPro" id="IPR019800">
    <property type="entry name" value="Glyco_hydro_3_AS"/>
</dbReference>
<evidence type="ECO:0000256" key="2">
    <source>
        <dbReference type="ARBA" id="ARBA00022801"/>
    </source>
</evidence>
<evidence type="ECO:0000256" key="3">
    <source>
        <dbReference type="ARBA" id="ARBA00023277"/>
    </source>
</evidence>
<evidence type="ECO:0000313" key="7">
    <source>
        <dbReference type="Proteomes" id="UP001500731"/>
    </source>
</evidence>
<dbReference type="Gene3D" id="3.20.20.300">
    <property type="entry name" value="Glycoside hydrolase, family 3, N-terminal domain"/>
    <property type="match status" value="2"/>
</dbReference>
<dbReference type="EMBL" id="BAABGP010000007">
    <property type="protein sequence ID" value="GAA4481201.1"/>
    <property type="molecule type" value="Genomic_DNA"/>
</dbReference>
<dbReference type="RefSeq" id="WP_345184840.1">
    <property type="nucleotide sequence ID" value="NZ_BAABGP010000007.1"/>
</dbReference>
<organism evidence="6 7">
    <name type="scientific">Microbacterium panaciterrae</name>
    <dbReference type="NCBI Taxonomy" id="985759"/>
    <lineage>
        <taxon>Bacteria</taxon>
        <taxon>Bacillati</taxon>
        <taxon>Actinomycetota</taxon>
        <taxon>Actinomycetes</taxon>
        <taxon>Micrococcales</taxon>
        <taxon>Microbacteriaceae</taxon>
        <taxon>Microbacterium</taxon>
    </lineage>
</organism>
<dbReference type="InterPro" id="IPR036881">
    <property type="entry name" value="Glyco_hydro_3_C_sf"/>
</dbReference>
<dbReference type="Pfam" id="PF14310">
    <property type="entry name" value="Fn3-like"/>
    <property type="match status" value="1"/>
</dbReference>
<dbReference type="Proteomes" id="UP001500731">
    <property type="component" value="Unassembled WGS sequence"/>
</dbReference>
<dbReference type="Pfam" id="PF00933">
    <property type="entry name" value="Glyco_hydro_3"/>
    <property type="match status" value="1"/>
</dbReference>
<feature type="domain" description="Fibronectin type III-like" evidence="5">
    <location>
        <begin position="570"/>
        <end position="640"/>
    </location>
</feature>
<dbReference type="InterPro" id="IPR026891">
    <property type="entry name" value="Fn3-like"/>
</dbReference>
<proteinExistence type="inferred from homology"/>
<dbReference type="SUPFAM" id="SSF51445">
    <property type="entry name" value="(Trans)glycosidases"/>
    <property type="match status" value="1"/>
</dbReference>
<comment type="caution">
    <text evidence="6">The sequence shown here is derived from an EMBL/GenBank/DDBJ whole genome shotgun (WGS) entry which is preliminary data.</text>
</comment>
<keyword evidence="2 4" id="KW-0378">Hydrolase</keyword>
<keyword evidence="3" id="KW-0119">Carbohydrate metabolism</keyword>
<sequence>MSDLTLAEKASLASGADFWSTKTTRGLPAIYLTDGPHGVRKQGDSVDHLGVAMSHPATCFPPASGLSQSWNPDLLRRIGVALGQEAKSLEVNVLLGPGINIKRHPLGGRNFEYFSEDPHLTAVLASAWVDGIQSEGVGASLKHYAANNQETDRHRISADIDPRVLREIYLRAFQRVVQDADPWTVMASYNRLNGIPVSENEFLLTQVLRHEWGFRGVVVSDWGAVDNRVEAARAGLDLEMPAAEGTDDQMLDAVMDGSLAVEVLDRIAQRMIDLAHKARTGARSAATPPDLEQHHALAQEAASQSIVLLKNEGSLLPISADRSVAVIGEAALKPRFQGGGSSFVNATRVDLPLDEIRRVAGESLVSFARGYSADPTANPEELVDGAMKAARAADVAVVFLAAPLESEGIDRPDLELPQDQVDLLLAVHATNPNTVAVLAHGGVVRLAPISVVPAILDGALLGQGVGRAIADVLYGNANPSGRLAETVPLRIEDTPAFGSFPGEHGHARYGEGLLVGYRWYDTREMDVEYPFGHGLSYTTFAYSDFVLDSNDNGIDVTITITNSGDRFGREVAQFYVSLPGSEVLRPKRELKGFVSLELEPGESQTITTRLHREDLAYWDTRSDRWILEGGTYLVAAGASSRDLRAIEAVEVEGDYVHVELTMHSTIGELLANPITAPAIESALTAAFGAVDNAAVGGNVVQMIAPSPLNSVVGLLGDSFDADDFTRLLDSANSSAIAVAG</sequence>
<dbReference type="SMART" id="SM01217">
    <property type="entry name" value="Fn3_like"/>
    <property type="match status" value="1"/>
</dbReference>
<dbReference type="InterPro" id="IPR036962">
    <property type="entry name" value="Glyco_hydro_3_N_sf"/>
</dbReference>
<name>A0ABP8P6L6_9MICO</name>
<dbReference type="SUPFAM" id="SSF52279">
    <property type="entry name" value="Beta-D-glucan exohydrolase, C-terminal domain"/>
    <property type="match status" value="1"/>
</dbReference>
<evidence type="ECO:0000256" key="4">
    <source>
        <dbReference type="RuleBase" id="RU361161"/>
    </source>
</evidence>
<dbReference type="GO" id="GO:0016787">
    <property type="term" value="F:hydrolase activity"/>
    <property type="evidence" value="ECO:0007669"/>
    <property type="project" value="UniProtKB-KW"/>
</dbReference>
<dbReference type="InterPro" id="IPR001764">
    <property type="entry name" value="Glyco_hydro_3_N"/>
</dbReference>
<dbReference type="Gene3D" id="2.60.40.10">
    <property type="entry name" value="Immunoglobulins"/>
    <property type="match status" value="1"/>
</dbReference>
<evidence type="ECO:0000259" key="5">
    <source>
        <dbReference type="SMART" id="SM01217"/>
    </source>
</evidence>
<protein>
    <submittedName>
        <fullName evidence="6">Glycoside hydrolase family 3 C-terminal domain-containing protein</fullName>
    </submittedName>
</protein>
<dbReference type="InterPro" id="IPR013783">
    <property type="entry name" value="Ig-like_fold"/>
</dbReference>
<dbReference type="PANTHER" id="PTHR42715">
    <property type="entry name" value="BETA-GLUCOSIDASE"/>
    <property type="match status" value="1"/>
</dbReference>
<dbReference type="PRINTS" id="PR00133">
    <property type="entry name" value="GLHYDRLASE3"/>
</dbReference>
<comment type="similarity">
    <text evidence="1 4">Belongs to the glycosyl hydrolase 3 family.</text>
</comment>
<evidence type="ECO:0000256" key="1">
    <source>
        <dbReference type="ARBA" id="ARBA00005336"/>
    </source>
</evidence>
<dbReference type="InterPro" id="IPR017853">
    <property type="entry name" value="GH"/>
</dbReference>
<dbReference type="Pfam" id="PF01915">
    <property type="entry name" value="Glyco_hydro_3_C"/>
    <property type="match status" value="1"/>
</dbReference>
<reference evidence="7" key="1">
    <citation type="journal article" date="2019" name="Int. J. Syst. Evol. Microbiol.">
        <title>The Global Catalogue of Microorganisms (GCM) 10K type strain sequencing project: providing services to taxonomists for standard genome sequencing and annotation.</title>
        <authorList>
            <consortium name="The Broad Institute Genomics Platform"/>
            <consortium name="The Broad Institute Genome Sequencing Center for Infectious Disease"/>
            <person name="Wu L."/>
            <person name="Ma J."/>
        </authorList>
    </citation>
    <scope>NUCLEOTIDE SEQUENCE [LARGE SCALE GENOMIC DNA]</scope>
    <source>
        <strain evidence="7">JCM 17839</strain>
    </source>
</reference>
<dbReference type="Gene3D" id="3.40.50.1700">
    <property type="entry name" value="Glycoside hydrolase family 3 C-terminal domain"/>
    <property type="match status" value="2"/>
</dbReference>
<dbReference type="PANTHER" id="PTHR42715:SF10">
    <property type="entry name" value="BETA-GLUCOSIDASE"/>
    <property type="match status" value="1"/>
</dbReference>